<name>A0AAV4RFW6_CAEEX</name>
<comment type="caution">
    <text evidence="1">The sequence shown here is derived from an EMBL/GenBank/DDBJ whole genome shotgun (WGS) entry which is preliminary data.</text>
</comment>
<sequence length="78" mass="8648">MYNPTVAVLVPSPSTVPLLPFVNKHPIRCSIGKSGSNGHTFNIRVWGLRASYNEIVSVQTALLYCRSTSDAVWFEKKP</sequence>
<accession>A0AAV4RFW6</accession>
<proteinExistence type="predicted"/>
<keyword evidence="2" id="KW-1185">Reference proteome</keyword>
<reference evidence="1 2" key="1">
    <citation type="submission" date="2021-06" db="EMBL/GenBank/DDBJ databases">
        <title>Caerostris extrusa draft genome.</title>
        <authorList>
            <person name="Kono N."/>
            <person name="Arakawa K."/>
        </authorList>
    </citation>
    <scope>NUCLEOTIDE SEQUENCE [LARGE SCALE GENOMIC DNA]</scope>
</reference>
<evidence type="ECO:0000313" key="2">
    <source>
        <dbReference type="Proteomes" id="UP001054945"/>
    </source>
</evidence>
<dbReference type="EMBL" id="BPLR01007776">
    <property type="protein sequence ID" value="GIY19581.1"/>
    <property type="molecule type" value="Genomic_DNA"/>
</dbReference>
<dbReference type="AlphaFoldDB" id="A0AAV4RFW6"/>
<protein>
    <submittedName>
        <fullName evidence="1">Uncharacterized protein</fullName>
    </submittedName>
</protein>
<dbReference type="Proteomes" id="UP001054945">
    <property type="component" value="Unassembled WGS sequence"/>
</dbReference>
<evidence type="ECO:0000313" key="1">
    <source>
        <dbReference type="EMBL" id="GIY19581.1"/>
    </source>
</evidence>
<gene>
    <name evidence="1" type="ORF">CEXT_538161</name>
</gene>
<organism evidence="1 2">
    <name type="scientific">Caerostris extrusa</name>
    <name type="common">Bark spider</name>
    <name type="synonym">Caerostris bankana</name>
    <dbReference type="NCBI Taxonomy" id="172846"/>
    <lineage>
        <taxon>Eukaryota</taxon>
        <taxon>Metazoa</taxon>
        <taxon>Ecdysozoa</taxon>
        <taxon>Arthropoda</taxon>
        <taxon>Chelicerata</taxon>
        <taxon>Arachnida</taxon>
        <taxon>Araneae</taxon>
        <taxon>Araneomorphae</taxon>
        <taxon>Entelegynae</taxon>
        <taxon>Araneoidea</taxon>
        <taxon>Araneidae</taxon>
        <taxon>Caerostris</taxon>
    </lineage>
</organism>